<dbReference type="RefSeq" id="WP_269358756.1">
    <property type="nucleotide sequence ID" value="NZ_JAPWHE010000006.1"/>
</dbReference>
<dbReference type="NCBIfam" id="TIGR02777">
    <property type="entry name" value="LigD_PE_dom"/>
    <property type="match status" value="1"/>
</dbReference>
<proteinExistence type="predicted"/>
<comment type="caution">
    <text evidence="3">The sequence shown here is derived from an EMBL/GenBank/DDBJ whole genome shotgun (WGS) entry which is preliminary data.</text>
</comment>
<organism evidence="3 4">
    <name type="scientific">Castellaniella denitrificans</name>
    <dbReference type="NCBI Taxonomy" id="56119"/>
    <lineage>
        <taxon>Bacteria</taxon>
        <taxon>Pseudomonadati</taxon>
        <taxon>Pseudomonadota</taxon>
        <taxon>Betaproteobacteria</taxon>
        <taxon>Burkholderiales</taxon>
        <taxon>Alcaligenaceae</taxon>
        <taxon>Castellaniella</taxon>
    </lineage>
</organism>
<name>A0ABT4M826_9BURK</name>
<dbReference type="Proteomes" id="UP001068379">
    <property type="component" value="Unassembled WGS sequence"/>
</dbReference>
<reference evidence="3" key="1">
    <citation type="submission" date="2022-12" db="EMBL/GenBank/DDBJ databases">
        <title>Bacterial isolates from different developmental stages of Nematostella vectensis.</title>
        <authorList>
            <person name="Fraune S."/>
        </authorList>
    </citation>
    <scope>NUCLEOTIDE SEQUENCE</scope>
    <source>
        <strain evidence="3">G21619-S1</strain>
    </source>
</reference>
<sequence length="179" mass="20547">MPQQADQDPTMQTRPFHERVFVVQKHWASRLHYDFRLELGDALKSWVVPKGPSMDPAVRRMAIETEDHALAYSRFEGTIPQDRYGAGRVIIWDEGVWIPEGDPLAGYRNGHLAFTLKGGKMRGRWALIRMQTRRHEKHPPWLLIKMRDSHAHDEAHDPGTGQRPGMVLSGHSPRIQYGG</sequence>
<dbReference type="EMBL" id="JAPWHE010000006">
    <property type="protein sequence ID" value="MCZ4330281.1"/>
    <property type="molecule type" value="Genomic_DNA"/>
</dbReference>
<evidence type="ECO:0000313" key="4">
    <source>
        <dbReference type="Proteomes" id="UP001068379"/>
    </source>
</evidence>
<feature type="domain" description="DNA ligase D 3'-phosphoesterase" evidence="2">
    <location>
        <begin position="24"/>
        <end position="129"/>
    </location>
</feature>
<dbReference type="Pfam" id="PF13298">
    <property type="entry name" value="LigD_N"/>
    <property type="match status" value="1"/>
</dbReference>
<protein>
    <recommendedName>
        <fullName evidence="2">DNA ligase D 3'-phosphoesterase domain-containing protein</fullName>
    </recommendedName>
</protein>
<gene>
    <name evidence="3" type="ORF">O4H32_10000</name>
</gene>
<feature type="region of interest" description="Disordered" evidence="1">
    <location>
        <begin position="150"/>
        <end position="179"/>
    </location>
</feature>
<dbReference type="PANTHER" id="PTHR39465">
    <property type="entry name" value="DNA LIGASE D, 3'-PHOSPHOESTERASE DOMAIN"/>
    <property type="match status" value="1"/>
</dbReference>
<evidence type="ECO:0000259" key="2">
    <source>
        <dbReference type="Pfam" id="PF13298"/>
    </source>
</evidence>
<evidence type="ECO:0000313" key="3">
    <source>
        <dbReference type="EMBL" id="MCZ4330281.1"/>
    </source>
</evidence>
<dbReference type="InterPro" id="IPR014144">
    <property type="entry name" value="LigD_PE_domain"/>
</dbReference>
<keyword evidence="4" id="KW-1185">Reference proteome</keyword>
<dbReference type="PANTHER" id="PTHR39465:SF1">
    <property type="entry name" value="DNA LIGASE D 3'-PHOSPHOESTERASE DOMAIN-CONTAINING PROTEIN"/>
    <property type="match status" value="1"/>
</dbReference>
<accession>A0ABT4M826</accession>
<evidence type="ECO:0000256" key="1">
    <source>
        <dbReference type="SAM" id="MobiDB-lite"/>
    </source>
</evidence>